<organism evidence="1 2">
    <name type="scientific">Armillaria ostoyae</name>
    <name type="common">Armillaria root rot fungus</name>
    <dbReference type="NCBI Taxonomy" id="47428"/>
    <lineage>
        <taxon>Eukaryota</taxon>
        <taxon>Fungi</taxon>
        <taxon>Dikarya</taxon>
        <taxon>Basidiomycota</taxon>
        <taxon>Agaricomycotina</taxon>
        <taxon>Agaricomycetes</taxon>
        <taxon>Agaricomycetidae</taxon>
        <taxon>Agaricales</taxon>
        <taxon>Marasmiineae</taxon>
        <taxon>Physalacriaceae</taxon>
        <taxon>Armillaria</taxon>
    </lineage>
</organism>
<dbReference type="CDD" id="cd21037">
    <property type="entry name" value="MLKL_NTD"/>
    <property type="match status" value="1"/>
</dbReference>
<dbReference type="Proteomes" id="UP000219338">
    <property type="component" value="Unassembled WGS sequence"/>
</dbReference>
<dbReference type="InterPro" id="IPR059179">
    <property type="entry name" value="MLKL-like_MCAfunc"/>
</dbReference>
<proteinExistence type="predicted"/>
<protein>
    <submittedName>
        <fullName evidence="1">Uncharacterized protein</fullName>
    </submittedName>
</protein>
<accession>A0A284RY44</accession>
<dbReference type="EMBL" id="FUEG01000020">
    <property type="protein sequence ID" value="SJL13669.1"/>
    <property type="molecule type" value="Genomic_DNA"/>
</dbReference>
<dbReference type="AlphaFoldDB" id="A0A284RY44"/>
<gene>
    <name evidence="1" type="ORF">ARMOST_17117</name>
</gene>
<name>A0A284RY44_ARMOS</name>
<evidence type="ECO:0000313" key="1">
    <source>
        <dbReference type="EMBL" id="SJL13669.1"/>
    </source>
</evidence>
<evidence type="ECO:0000313" key="2">
    <source>
        <dbReference type="Proteomes" id="UP000219338"/>
    </source>
</evidence>
<keyword evidence="2" id="KW-1185">Reference proteome</keyword>
<sequence>MDVLKQRFLRSSLLTVALPGTSLNIVFLLSTEHSCFSVGLPPTTHHHGPVQRRCDHCKDRGSHWCSVSTECGQGVVVIELLEKVKTNEHEAKELCKSIANTVTVINSWHIVGRIGEERAEYFACICSEMEQCLIDIEEQLNDEKRKCRGFKKILTVNDFHDAIETYRRHVEDLKTDFLISITGECLLKLSNNCIIM</sequence>
<reference evidence="2" key="1">
    <citation type="journal article" date="2017" name="Nat. Ecol. Evol.">
        <title>Genome expansion and lineage-specific genetic innovations in the forest pathogenic fungi Armillaria.</title>
        <authorList>
            <person name="Sipos G."/>
            <person name="Prasanna A.N."/>
            <person name="Walter M.C."/>
            <person name="O'Connor E."/>
            <person name="Balint B."/>
            <person name="Krizsan K."/>
            <person name="Kiss B."/>
            <person name="Hess J."/>
            <person name="Varga T."/>
            <person name="Slot J."/>
            <person name="Riley R."/>
            <person name="Boka B."/>
            <person name="Rigling D."/>
            <person name="Barry K."/>
            <person name="Lee J."/>
            <person name="Mihaltcheva S."/>
            <person name="LaButti K."/>
            <person name="Lipzen A."/>
            <person name="Waldron R."/>
            <person name="Moloney N.M."/>
            <person name="Sperisen C."/>
            <person name="Kredics L."/>
            <person name="Vagvoelgyi C."/>
            <person name="Patrignani A."/>
            <person name="Fitzpatrick D."/>
            <person name="Nagy I."/>
            <person name="Doyle S."/>
            <person name="Anderson J.B."/>
            <person name="Grigoriev I.V."/>
            <person name="Gueldener U."/>
            <person name="Muensterkoetter M."/>
            <person name="Nagy L.G."/>
        </authorList>
    </citation>
    <scope>NUCLEOTIDE SEQUENCE [LARGE SCALE GENOMIC DNA]</scope>
    <source>
        <strain evidence="2">C18/9</strain>
    </source>
</reference>